<feature type="transmembrane region" description="Helical" evidence="5">
    <location>
        <begin position="103"/>
        <end position="121"/>
    </location>
</feature>
<evidence type="ECO:0000256" key="5">
    <source>
        <dbReference type="SAM" id="Phobius"/>
    </source>
</evidence>
<dbReference type="InterPro" id="IPR004481">
    <property type="entry name" value="K/Na/Ca-exchanger"/>
</dbReference>
<proteinExistence type="predicted"/>
<evidence type="ECO:0000313" key="8">
    <source>
        <dbReference type="Proteomes" id="UP000176241"/>
    </source>
</evidence>
<feature type="transmembrane region" description="Helical" evidence="5">
    <location>
        <begin position="199"/>
        <end position="222"/>
    </location>
</feature>
<keyword evidence="2 5" id="KW-0812">Transmembrane</keyword>
<name>A0A1G1XVN8_9BACT</name>
<feature type="domain" description="Sodium/calcium exchanger membrane region" evidence="6">
    <location>
        <begin position="168"/>
        <end position="306"/>
    </location>
</feature>
<dbReference type="STRING" id="1797533.A2731_03895"/>
<dbReference type="Gene3D" id="1.20.1420.30">
    <property type="entry name" value="NCX, central ion-binding region"/>
    <property type="match status" value="2"/>
</dbReference>
<keyword evidence="4 5" id="KW-0472">Membrane</keyword>
<feature type="transmembrane region" description="Helical" evidence="5">
    <location>
        <begin position="39"/>
        <end position="59"/>
    </location>
</feature>
<comment type="subcellular location">
    <subcellularLocation>
        <location evidence="1">Membrane</location>
        <topology evidence="1">Multi-pass membrane protein</topology>
    </subcellularLocation>
</comment>
<reference evidence="7 8" key="1">
    <citation type="journal article" date="2016" name="Nat. Commun.">
        <title>Thousands of microbial genomes shed light on interconnected biogeochemical processes in an aquifer system.</title>
        <authorList>
            <person name="Anantharaman K."/>
            <person name="Brown C.T."/>
            <person name="Hug L.A."/>
            <person name="Sharon I."/>
            <person name="Castelle C.J."/>
            <person name="Probst A.J."/>
            <person name="Thomas B.C."/>
            <person name="Singh A."/>
            <person name="Wilkins M.J."/>
            <person name="Karaoz U."/>
            <person name="Brodie E.L."/>
            <person name="Williams K.H."/>
            <person name="Hubbard S.S."/>
            <person name="Banfield J.F."/>
        </authorList>
    </citation>
    <scope>NUCLEOTIDE SEQUENCE [LARGE SCALE GENOMIC DNA]</scope>
</reference>
<dbReference type="GO" id="GO:0006874">
    <property type="term" value="P:intracellular calcium ion homeostasis"/>
    <property type="evidence" value="ECO:0007669"/>
    <property type="project" value="TreeGrafter"/>
</dbReference>
<organism evidence="7 8">
    <name type="scientific">Candidatus Buchananbacteria bacterium RIFCSPHIGHO2_01_FULL_39_8</name>
    <dbReference type="NCBI Taxonomy" id="1797533"/>
    <lineage>
        <taxon>Bacteria</taxon>
        <taxon>Candidatus Buchananiibacteriota</taxon>
    </lineage>
</organism>
<dbReference type="EMBL" id="MHIC01000036">
    <property type="protein sequence ID" value="OGY44062.1"/>
    <property type="molecule type" value="Genomic_DNA"/>
</dbReference>
<protein>
    <recommendedName>
        <fullName evidence="6">Sodium/calcium exchanger membrane region domain-containing protein</fullName>
    </recommendedName>
</protein>
<evidence type="ECO:0000313" key="7">
    <source>
        <dbReference type="EMBL" id="OGY44062.1"/>
    </source>
</evidence>
<evidence type="ECO:0000256" key="3">
    <source>
        <dbReference type="ARBA" id="ARBA00022989"/>
    </source>
</evidence>
<evidence type="ECO:0000256" key="1">
    <source>
        <dbReference type="ARBA" id="ARBA00004141"/>
    </source>
</evidence>
<feature type="transmembrane region" description="Helical" evidence="5">
    <location>
        <begin position="127"/>
        <end position="146"/>
    </location>
</feature>
<feature type="transmembrane region" description="Helical" evidence="5">
    <location>
        <begin position="71"/>
        <end position="91"/>
    </location>
</feature>
<gene>
    <name evidence="7" type="ORF">A2731_03895</name>
</gene>
<dbReference type="GO" id="GO:0008273">
    <property type="term" value="F:calcium, potassium:sodium antiporter activity"/>
    <property type="evidence" value="ECO:0007669"/>
    <property type="project" value="TreeGrafter"/>
</dbReference>
<dbReference type="GO" id="GO:0005886">
    <property type="term" value="C:plasma membrane"/>
    <property type="evidence" value="ECO:0007669"/>
    <property type="project" value="TreeGrafter"/>
</dbReference>
<feature type="transmembrane region" description="Helical" evidence="5">
    <location>
        <begin position="265"/>
        <end position="283"/>
    </location>
</feature>
<evidence type="ECO:0000259" key="6">
    <source>
        <dbReference type="Pfam" id="PF01699"/>
    </source>
</evidence>
<comment type="caution">
    <text evidence="7">The sequence shown here is derived from an EMBL/GenBank/DDBJ whole genome shotgun (WGS) entry which is preliminary data.</text>
</comment>
<feature type="transmembrane region" description="Helical" evidence="5">
    <location>
        <begin position="295"/>
        <end position="315"/>
    </location>
</feature>
<keyword evidence="3 5" id="KW-1133">Transmembrane helix</keyword>
<dbReference type="InterPro" id="IPR004837">
    <property type="entry name" value="NaCa_Exmemb"/>
</dbReference>
<feature type="transmembrane region" description="Helical" evidence="5">
    <location>
        <begin position="6"/>
        <end position="27"/>
    </location>
</feature>
<dbReference type="PANTHER" id="PTHR10846:SF8">
    <property type="entry name" value="INNER MEMBRANE PROTEIN YRBG"/>
    <property type="match status" value="1"/>
</dbReference>
<accession>A0A1G1XVN8</accession>
<dbReference type="Proteomes" id="UP000176241">
    <property type="component" value="Unassembled WGS sequence"/>
</dbReference>
<dbReference type="Pfam" id="PF01699">
    <property type="entry name" value="Na_Ca_ex"/>
    <property type="match status" value="2"/>
</dbReference>
<evidence type="ECO:0000256" key="2">
    <source>
        <dbReference type="ARBA" id="ARBA00022692"/>
    </source>
</evidence>
<feature type="domain" description="Sodium/calcium exchanger membrane region" evidence="6">
    <location>
        <begin position="7"/>
        <end position="146"/>
    </location>
</feature>
<evidence type="ECO:0000256" key="4">
    <source>
        <dbReference type="ARBA" id="ARBA00023136"/>
    </source>
</evidence>
<feature type="transmembrane region" description="Helical" evidence="5">
    <location>
        <begin position="234"/>
        <end position="253"/>
    </location>
</feature>
<dbReference type="InterPro" id="IPR044880">
    <property type="entry name" value="NCX_ion-bd_dom_sf"/>
</dbReference>
<dbReference type="AlphaFoldDB" id="A0A1G1XVN8"/>
<dbReference type="GO" id="GO:0005262">
    <property type="term" value="F:calcium channel activity"/>
    <property type="evidence" value="ECO:0007669"/>
    <property type="project" value="TreeGrafter"/>
</dbReference>
<feature type="transmembrane region" description="Helical" evidence="5">
    <location>
        <begin position="167"/>
        <end position="187"/>
    </location>
</feature>
<dbReference type="PANTHER" id="PTHR10846">
    <property type="entry name" value="SODIUM/POTASSIUM/CALCIUM EXCHANGER"/>
    <property type="match status" value="1"/>
</dbReference>
<sequence length="316" mass="35743">MFTISILISLLAFFYLLGKAADLVIYNIRIVGEKLGIKIFFLGILLGFFTSLPEFAVGINATINNISAVSVGNLLGGIVVLFSFILGLSVVLNRNIITNEKKLISLLLVFIYFLLPLFLGFNRYLSSVDGVILISLYLILIYYLYWQQKKDRKSTSNLIIHKDKITRSILLVILGLVLVVVISNIVIRFTSVLLTQWAIPPFLVGLILFSLGTNLPEIMVTVRSWRRNIKDLSLSNLIGSGMANIFILGFLSLIKPITIKAATSFYSLIFFMILLFGLVLIFYRSDRRLTRPEGIVLLFIYLTFLISEISWMFFID</sequence>